<dbReference type="InterPro" id="IPR036938">
    <property type="entry name" value="PAP2/HPO_sf"/>
</dbReference>
<dbReference type="AlphaFoldDB" id="A0A7G8PXW6"/>
<evidence type="ECO:0000259" key="1">
    <source>
        <dbReference type="SMART" id="SM00014"/>
    </source>
</evidence>
<protein>
    <recommendedName>
        <fullName evidence="1">Phosphatidic acid phosphatase type 2/haloperoxidase domain-containing protein</fullName>
    </recommendedName>
</protein>
<reference evidence="2 3" key="1">
    <citation type="submission" date="2020-04" db="EMBL/GenBank/DDBJ databases">
        <title>Genome sequence of Altibacter aquimarinus strain ALE3EI.</title>
        <authorList>
            <person name="Oh H.-M."/>
            <person name="Jang D."/>
        </authorList>
    </citation>
    <scope>NUCLEOTIDE SEQUENCE [LARGE SCALE GENOMIC DNA]</scope>
    <source>
        <strain evidence="2 3">ALE3EI</strain>
    </source>
</reference>
<dbReference type="SUPFAM" id="SSF48317">
    <property type="entry name" value="Acid phosphatase/Vanadium-dependent haloperoxidase"/>
    <property type="match status" value="1"/>
</dbReference>
<keyword evidence="3" id="KW-1185">Reference proteome</keyword>
<accession>A0A7G8PXW6</accession>
<name>A0A7G8PXW6_9FLAO</name>
<dbReference type="SMART" id="SM00014">
    <property type="entry name" value="acidPPc"/>
    <property type="match status" value="1"/>
</dbReference>
<sequence length="192" mass="21352">MSRLLRFVILIQLLGLATSTTSQTDALGHERWEYALEDTGDILQIAIPLSAGIMTLLKEDYQGTKQFGISYGTAILTTHGLKYLIRKQRPEGRDRYDAFPSGHTASAFAGASFIQKRYGWKYGWIAYILASVVGVSRMEGPDGYHDFWDVLAGASVGVGSTYLFTSPYEKDNFDIGFASGNDMYLLTVVYKF</sequence>
<evidence type="ECO:0000313" key="2">
    <source>
        <dbReference type="EMBL" id="QNJ99182.1"/>
    </source>
</evidence>
<dbReference type="Pfam" id="PF01569">
    <property type="entry name" value="PAP2"/>
    <property type="match status" value="1"/>
</dbReference>
<organism evidence="2 3">
    <name type="scientific">Constantimarinum furrinae</name>
    <dbReference type="NCBI Taxonomy" id="2562285"/>
    <lineage>
        <taxon>Bacteria</taxon>
        <taxon>Pseudomonadati</taxon>
        <taxon>Bacteroidota</taxon>
        <taxon>Flavobacteriia</taxon>
        <taxon>Flavobacteriales</taxon>
        <taxon>Flavobacteriaceae</taxon>
        <taxon>Altibacter/Constantimarinum group</taxon>
        <taxon>Constantimarinum</taxon>
    </lineage>
</organism>
<dbReference type="KEGG" id="alti:ALE3EI_2655"/>
<dbReference type="EMBL" id="CP052909">
    <property type="protein sequence ID" value="QNJ99182.1"/>
    <property type="molecule type" value="Genomic_DNA"/>
</dbReference>
<dbReference type="InterPro" id="IPR000326">
    <property type="entry name" value="PAP2/HPO"/>
</dbReference>
<dbReference type="CDD" id="cd03394">
    <property type="entry name" value="PAP2_like_5"/>
    <property type="match status" value="1"/>
</dbReference>
<dbReference type="RefSeq" id="WP_186989469.1">
    <property type="nucleotide sequence ID" value="NZ_CP052909.1"/>
</dbReference>
<proteinExistence type="predicted"/>
<dbReference type="Proteomes" id="UP000515514">
    <property type="component" value="Chromosome"/>
</dbReference>
<gene>
    <name evidence="2" type="ORF">ALE3EI_2655</name>
</gene>
<feature type="domain" description="Phosphatidic acid phosphatase type 2/haloperoxidase" evidence="1">
    <location>
        <begin position="62"/>
        <end position="165"/>
    </location>
</feature>
<dbReference type="Gene3D" id="1.20.144.10">
    <property type="entry name" value="Phosphatidic acid phosphatase type 2/haloperoxidase"/>
    <property type="match status" value="1"/>
</dbReference>
<evidence type="ECO:0000313" key="3">
    <source>
        <dbReference type="Proteomes" id="UP000515514"/>
    </source>
</evidence>